<organism evidence="2 3">
    <name type="scientific">Drosophila rhopaloa</name>
    <name type="common">Fruit fly</name>
    <dbReference type="NCBI Taxonomy" id="1041015"/>
    <lineage>
        <taxon>Eukaryota</taxon>
        <taxon>Metazoa</taxon>
        <taxon>Ecdysozoa</taxon>
        <taxon>Arthropoda</taxon>
        <taxon>Hexapoda</taxon>
        <taxon>Insecta</taxon>
        <taxon>Pterygota</taxon>
        <taxon>Neoptera</taxon>
        <taxon>Endopterygota</taxon>
        <taxon>Diptera</taxon>
        <taxon>Brachycera</taxon>
        <taxon>Muscomorpha</taxon>
        <taxon>Ephydroidea</taxon>
        <taxon>Drosophilidae</taxon>
        <taxon>Drosophila</taxon>
        <taxon>Sophophora</taxon>
    </lineage>
</organism>
<reference evidence="3" key="1">
    <citation type="journal article" date="2021" name="Elife">
        <title>Highly contiguous assemblies of 101 drosophilid genomes.</title>
        <authorList>
            <person name="Kim B.Y."/>
            <person name="Wang J.R."/>
            <person name="Miller D.E."/>
            <person name="Barmina O."/>
            <person name="Delaney E."/>
            <person name="Thompson A."/>
            <person name="Comeault A.A."/>
            <person name="Peede D."/>
            <person name="D'Agostino E.R."/>
            <person name="Pelaez J."/>
            <person name="Aguilar J.M."/>
            <person name="Haji D."/>
            <person name="Matsunaga T."/>
            <person name="Armstrong E.E."/>
            <person name="Zych M."/>
            <person name="Ogawa Y."/>
            <person name="Stamenkovic-Radak M."/>
            <person name="Jelic M."/>
            <person name="Veselinovic M.S."/>
            <person name="Tanaskovic M."/>
            <person name="Eric P."/>
            <person name="Gao J.J."/>
            <person name="Katoh T.K."/>
            <person name="Toda M.J."/>
            <person name="Watabe H."/>
            <person name="Watada M."/>
            <person name="Davis J.S."/>
            <person name="Moyle L.C."/>
            <person name="Manoli G."/>
            <person name="Bertolini E."/>
            <person name="Kostal V."/>
            <person name="Hawley R.S."/>
            <person name="Takahashi A."/>
            <person name="Jones C.D."/>
            <person name="Price D.K."/>
            <person name="Whiteman N."/>
            <person name="Kopp A."/>
            <person name="Matute D.R."/>
            <person name="Petrov D.A."/>
        </authorList>
    </citation>
    <scope>NUCLEOTIDE SEQUENCE [LARGE SCALE GENOMIC DNA]</scope>
</reference>
<feature type="domain" description="HAT C-terminal dimerisation" evidence="1">
    <location>
        <begin position="540"/>
        <end position="611"/>
    </location>
</feature>
<reference evidence="2" key="2">
    <citation type="submission" date="2025-05" db="UniProtKB">
        <authorList>
            <consortium name="EnsemblMetazoa"/>
        </authorList>
    </citation>
    <scope>IDENTIFICATION</scope>
</reference>
<dbReference type="GeneID" id="123037757"/>
<evidence type="ECO:0000313" key="3">
    <source>
        <dbReference type="Proteomes" id="UP001652680"/>
    </source>
</evidence>
<dbReference type="EnsemblMetazoa" id="XM_044460085.1">
    <property type="protein sequence ID" value="XP_044316020.1"/>
    <property type="gene ID" value="LOC123037757"/>
</dbReference>
<dbReference type="Pfam" id="PF05699">
    <property type="entry name" value="Dimer_Tnp_hAT"/>
    <property type="match status" value="1"/>
</dbReference>
<dbReference type="InterPro" id="IPR008906">
    <property type="entry name" value="HATC_C_dom"/>
</dbReference>
<protein>
    <recommendedName>
        <fullName evidence="1">HAT C-terminal dimerisation domain-containing protein</fullName>
    </recommendedName>
</protein>
<name>A0ABM5JB26_DRORH</name>
<evidence type="ECO:0000313" key="2">
    <source>
        <dbReference type="EnsemblMetazoa" id="XP_044316020.1"/>
    </source>
</evidence>
<proteinExistence type="predicted"/>
<evidence type="ECO:0000259" key="1">
    <source>
        <dbReference type="Pfam" id="PF05699"/>
    </source>
</evidence>
<dbReference type="Proteomes" id="UP001652680">
    <property type="component" value="Unassembled WGS sequence"/>
</dbReference>
<accession>A0ABM5JB26</accession>
<dbReference type="RefSeq" id="XP_044316020.1">
    <property type="nucleotide sequence ID" value="XM_044460085.1"/>
</dbReference>
<keyword evidence="3" id="KW-1185">Reference proteome</keyword>
<dbReference type="SUPFAM" id="SSF53098">
    <property type="entry name" value="Ribonuclease H-like"/>
    <property type="match status" value="1"/>
</dbReference>
<dbReference type="PANTHER" id="PTHR47501:SF5">
    <property type="entry name" value="HAT C-TERMINAL DIMERISATION DOMAIN-CONTAINING PROTEIN"/>
    <property type="match status" value="1"/>
</dbReference>
<dbReference type="PANTHER" id="PTHR47501">
    <property type="entry name" value="TRANSPOSASE-RELATED"/>
    <property type="match status" value="1"/>
</dbReference>
<dbReference type="InterPro" id="IPR012337">
    <property type="entry name" value="RNaseH-like_sf"/>
</dbReference>
<sequence length="614" mass="70120">MAEKENANEKVLPLILNGKFFNPDGKCVLCVNKTIKFDDKSTGNLHKHLKRVHPTCYTDYEAMKAKKAKTNMEVTKDNLKWFFGSLSSAQINQKVCDYIVAEMLPISHVEKKSFKELLSTIGGRPVNIPCRKTIKSMFDKRRVEYRLDINNILKDIPFVCTTADIWSASNKSYFGVTGHYIDSNLERHSVVLACKRVRFSHTHELIGKTLADIHSQYGLKDSQICGTVTDNTSNFSKAFKVYSFDKFVGSNSIHPEFLEDSEVDAIEIDVCEAGEIVLPKHFRCASHTLNLVVTKDAEKALEDIQFKRLYQSSLAKATSLWNYVSRSTVAADEVEQICHLKLIAPCATRWNSFHDSVKRILEVKNHLKNICSALKKPHFTVTELNFLEEMNSVTDIFAKAIDLLQGENSCYLGYLLPTLQGIIHKLEQFNEFEFCEALADALKAGIYKRFAFINNLTAEESKPFVLSAMTIPKFKLKWVPLLDKKKLKLFKGWLIEECKEHEGNLINESIVTNDCEEFYNSSIQVKSRDGKDMEHCKFELEVLAYLSDHDKNLSALHKYKCIFDVFLKYNTVLPSSAPVERLFSCGGQILTPKRNRLGDEFFETLLMLKKNDNI</sequence>